<dbReference type="Proteomes" id="UP001183246">
    <property type="component" value="Unassembled WGS sequence"/>
</dbReference>
<feature type="transmembrane region" description="Helical" evidence="7">
    <location>
        <begin position="442"/>
        <end position="475"/>
    </location>
</feature>
<dbReference type="PANTHER" id="PTHR30572:SF4">
    <property type="entry name" value="ABC TRANSPORTER PERMEASE YTRF"/>
    <property type="match status" value="1"/>
</dbReference>
<protein>
    <submittedName>
        <fullName evidence="10">FtsX-like permease family protein</fullName>
    </submittedName>
</protein>
<keyword evidence="5 7" id="KW-0472">Membrane</keyword>
<proteinExistence type="inferred from homology"/>
<feature type="domain" description="ABC3 transporter permease C-terminal" evidence="8">
    <location>
        <begin position="270"/>
        <end position="390"/>
    </location>
</feature>
<feature type="transmembrane region" description="Helical" evidence="7">
    <location>
        <begin position="265"/>
        <end position="291"/>
    </location>
</feature>
<keyword evidence="3 7" id="KW-0812">Transmembrane</keyword>
<feature type="transmembrane region" description="Helical" evidence="7">
    <location>
        <begin position="778"/>
        <end position="800"/>
    </location>
</feature>
<feature type="transmembrane region" description="Helical" evidence="7">
    <location>
        <begin position="728"/>
        <end position="753"/>
    </location>
</feature>
<comment type="similarity">
    <text evidence="6">Belongs to the ABC-4 integral membrane protein family.</text>
</comment>
<feature type="transmembrane region" description="Helical" evidence="7">
    <location>
        <begin position="820"/>
        <end position="841"/>
    </location>
</feature>
<evidence type="ECO:0000256" key="4">
    <source>
        <dbReference type="ARBA" id="ARBA00022989"/>
    </source>
</evidence>
<keyword evidence="11" id="KW-1185">Reference proteome</keyword>
<feature type="transmembrane region" description="Helical" evidence="7">
    <location>
        <begin position="496"/>
        <end position="518"/>
    </location>
</feature>
<dbReference type="InterPro" id="IPR025857">
    <property type="entry name" value="MacB_PCD"/>
</dbReference>
<keyword evidence="4 7" id="KW-1133">Transmembrane helix</keyword>
<keyword evidence="2" id="KW-1003">Cell membrane</keyword>
<feature type="transmembrane region" description="Helical" evidence="7">
    <location>
        <begin position="314"/>
        <end position="344"/>
    </location>
</feature>
<accession>A0ABU2MJB8</accession>
<dbReference type="RefSeq" id="WP_311702847.1">
    <property type="nucleotide sequence ID" value="NZ_JAVREL010000002.1"/>
</dbReference>
<evidence type="ECO:0000256" key="6">
    <source>
        <dbReference type="ARBA" id="ARBA00038076"/>
    </source>
</evidence>
<evidence type="ECO:0000259" key="8">
    <source>
        <dbReference type="Pfam" id="PF02687"/>
    </source>
</evidence>
<feature type="transmembrane region" description="Helical" evidence="7">
    <location>
        <begin position="364"/>
        <end position="382"/>
    </location>
</feature>
<evidence type="ECO:0000259" key="9">
    <source>
        <dbReference type="Pfam" id="PF12704"/>
    </source>
</evidence>
<comment type="caution">
    <text evidence="10">The sequence shown here is derived from an EMBL/GenBank/DDBJ whole genome shotgun (WGS) entry which is preliminary data.</text>
</comment>
<dbReference type="PANTHER" id="PTHR30572">
    <property type="entry name" value="MEMBRANE COMPONENT OF TRANSPORTER-RELATED"/>
    <property type="match status" value="1"/>
</dbReference>
<comment type="subcellular location">
    <subcellularLocation>
        <location evidence="1">Cell membrane</location>
        <topology evidence="1">Multi-pass membrane protein</topology>
    </subcellularLocation>
</comment>
<evidence type="ECO:0000313" key="10">
    <source>
        <dbReference type="EMBL" id="MDT0341696.1"/>
    </source>
</evidence>
<feature type="domain" description="MacB-like periplasmic core" evidence="9">
    <location>
        <begin position="20"/>
        <end position="233"/>
    </location>
</feature>
<feature type="domain" description="MacB-like periplasmic core" evidence="9">
    <location>
        <begin position="492"/>
        <end position="692"/>
    </location>
</feature>
<organism evidence="10 11">
    <name type="scientific">Streptomyces litchfieldiae</name>
    <dbReference type="NCBI Taxonomy" id="3075543"/>
    <lineage>
        <taxon>Bacteria</taxon>
        <taxon>Bacillati</taxon>
        <taxon>Actinomycetota</taxon>
        <taxon>Actinomycetes</taxon>
        <taxon>Kitasatosporales</taxon>
        <taxon>Streptomycetaceae</taxon>
        <taxon>Streptomyces</taxon>
    </lineage>
</organism>
<feature type="domain" description="ABC3 transporter permease C-terminal" evidence="8">
    <location>
        <begin position="731"/>
        <end position="847"/>
    </location>
</feature>
<evidence type="ECO:0000256" key="3">
    <source>
        <dbReference type="ARBA" id="ARBA00022692"/>
    </source>
</evidence>
<dbReference type="Pfam" id="PF02687">
    <property type="entry name" value="FtsX"/>
    <property type="match status" value="2"/>
</dbReference>
<reference evidence="11" key="1">
    <citation type="submission" date="2023-07" db="EMBL/GenBank/DDBJ databases">
        <title>30 novel species of actinomycetes from the DSMZ collection.</title>
        <authorList>
            <person name="Nouioui I."/>
        </authorList>
    </citation>
    <scope>NUCLEOTIDE SEQUENCE [LARGE SCALE GENOMIC DNA]</scope>
    <source>
        <strain evidence="11">DSM 44938</strain>
    </source>
</reference>
<dbReference type="Pfam" id="PF12704">
    <property type="entry name" value="MacB_PCD"/>
    <property type="match status" value="2"/>
</dbReference>
<sequence length="855" mass="88480">MTVLKTSLRSFLSHKGRMLLSGIAIVLSVAFVCGTLVFTDTLNTTFDKFFSSTASDVTVGPEEEENAQDTGREGMIPASVVDRVRAVEGVESAEGVVINTQLTVVDEAGDSVGSSNGAPTIGADWGPDIQRSMELTEGTEPRGAGEALLDADTAERADIAIGDELKIITVSGTHMVTVTGYAAFTTTNPGAPYVLLEPAAAREALLGAADVISSVHVQAADGVGEEELRDRIVAGLGGGFEVETRAENEEAMNEDVGGFLDVMRYAMLGFAGIAVLVGIFLIVNTFSMLVAQRTREIGLMRAIGSSRRQVNRSVLIEALLLGFLGSVAGVGAGIGLAVGLMQLMNSAGINMNTSDLTVAPSTPVAGLLVGVLATVVAAWLPARRASRVSPMAALRDAGTPGDAAAGRVRGVLGLVLTGAGAAALVAAAGADEASDGSMYLAGGLLLTLLGAVVVGPLLASVVVRVLNAIVLRVFGSVGRMAGRNALRNPRRTGATAGALMIGLALVGSLSVVSASVVASASDQLDRSVGADFIVDTTGEQLITPEAAEAVRAVPGLAHVTDYTVVSLELTTPDGKSTDEEVIAADPTYAQDLRTPVVAGELAAAYEPDRISVGESFAEDHGLSVGEEITARFVGGDEGVRLTVAAITSEDTLFDQGAMYLSTDTARAHLPAAEMPLNSVMFITAEDGQRAAAYPALKAALEPFPQYEVSDQEDYKQQLEDEIGMLLNIVYALLALAIIVAILGVVNTLALSVIERTREIGLMRAIGLSRRQLRRMVRLESVVIALFGALLGLGLGLGWGVTAQRVLATSGFSVLEIPWPTIVTVFVGSAVVGLAAALFPAFRAGRMNVLRAIATD</sequence>
<evidence type="ECO:0000256" key="1">
    <source>
        <dbReference type="ARBA" id="ARBA00004651"/>
    </source>
</evidence>
<evidence type="ECO:0000256" key="7">
    <source>
        <dbReference type="SAM" id="Phobius"/>
    </source>
</evidence>
<dbReference type="InterPro" id="IPR003838">
    <property type="entry name" value="ABC3_permease_C"/>
</dbReference>
<evidence type="ECO:0000256" key="5">
    <source>
        <dbReference type="ARBA" id="ARBA00023136"/>
    </source>
</evidence>
<evidence type="ECO:0000313" key="11">
    <source>
        <dbReference type="Proteomes" id="UP001183246"/>
    </source>
</evidence>
<feature type="transmembrane region" description="Helical" evidence="7">
    <location>
        <begin position="411"/>
        <end position="430"/>
    </location>
</feature>
<name>A0ABU2MJB8_9ACTN</name>
<evidence type="ECO:0000256" key="2">
    <source>
        <dbReference type="ARBA" id="ARBA00022475"/>
    </source>
</evidence>
<dbReference type="InterPro" id="IPR050250">
    <property type="entry name" value="Macrolide_Exporter_MacB"/>
</dbReference>
<dbReference type="EMBL" id="JAVREL010000002">
    <property type="protein sequence ID" value="MDT0341696.1"/>
    <property type="molecule type" value="Genomic_DNA"/>
</dbReference>
<gene>
    <name evidence="10" type="ORF">RM590_03435</name>
</gene>